<dbReference type="PANTHER" id="PTHR43046">
    <property type="entry name" value="GDP-MANNOSE MANNOSYL HYDROLASE"/>
    <property type="match status" value="1"/>
</dbReference>
<name>A0A7T0KFC7_9CORY</name>
<feature type="domain" description="Nudix hydrolase" evidence="6">
    <location>
        <begin position="28"/>
        <end position="159"/>
    </location>
</feature>
<keyword evidence="3 4" id="KW-0378">Hydrolase</keyword>
<gene>
    <name evidence="7" type="ORF">G7Y31_10545</name>
</gene>
<evidence type="ECO:0000259" key="6">
    <source>
        <dbReference type="PROSITE" id="PS51462"/>
    </source>
</evidence>
<dbReference type="InterPro" id="IPR020476">
    <property type="entry name" value="Nudix_hydrolase"/>
</dbReference>
<comment type="cofactor">
    <cofactor evidence="1">
        <name>Mg(2+)</name>
        <dbReference type="ChEBI" id="CHEBI:18420"/>
    </cofactor>
</comment>
<reference evidence="7 8" key="1">
    <citation type="submission" date="2020-11" db="EMBL/GenBank/DDBJ databases">
        <title>Corynebacterium sp. ZJ-599.</title>
        <authorList>
            <person name="Zhou J."/>
        </authorList>
    </citation>
    <scope>NUCLEOTIDE SEQUENCE [LARGE SCALE GENOMIC DNA]</scope>
    <source>
        <strain evidence="7 8">ZJ-599</strain>
    </source>
</reference>
<organism evidence="7 8">
    <name type="scientific">Corynebacterium lizhenjunii</name>
    <dbReference type="NCBI Taxonomy" id="2709394"/>
    <lineage>
        <taxon>Bacteria</taxon>
        <taxon>Bacillati</taxon>
        <taxon>Actinomycetota</taxon>
        <taxon>Actinomycetes</taxon>
        <taxon>Mycobacteriales</taxon>
        <taxon>Corynebacteriaceae</taxon>
        <taxon>Corynebacterium</taxon>
    </lineage>
</organism>
<dbReference type="KEGG" id="cliz:G7Y31_10545"/>
<comment type="similarity">
    <text evidence="2 4">Belongs to the Nudix hydrolase family.</text>
</comment>
<dbReference type="EMBL" id="CP064954">
    <property type="protein sequence ID" value="QPK78934.1"/>
    <property type="molecule type" value="Genomic_DNA"/>
</dbReference>
<feature type="region of interest" description="Disordered" evidence="5">
    <location>
        <begin position="1"/>
        <end position="23"/>
    </location>
</feature>
<dbReference type="GO" id="GO:0016787">
    <property type="term" value="F:hydrolase activity"/>
    <property type="evidence" value="ECO:0007669"/>
    <property type="project" value="UniProtKB-KW"/>
</dbReference>
<sequence length="163" mass="17108">MATGRQGIGKQGSGDGWAQGPSGQPVWGRFGAAGLFLIADGAVLLQHRAPWTNMGGTWGIPGGARDAGESAQAAALRETVEECGIDSREVTVVAQEVTAGPGPSGWTYTTVIATAPRQLETQANAESVELRWVPLTQLWAGTTGLDLLEPFAQALPRLREICR</sequence>
<dbReference type="PANTHER" id="PTHR43046:SF2">
    <property type="entry name" value="8-OXO-DGTP DIPHOSPHATASE-RELATED"/>
    <property type="match status" value="1"/>
</dbReference>
<evidence type="ECO:0000256" key="1">
    <source>
        <dbReference type="ARBA" id="ARBA00001946"/>
    </source>
</evidence>
<dbReference type="PROSITE" id="PS51462">
    <property type="entry name" value="NUDIX"/>
    <property type="match status" value="1"/>
</dbReference>
<accession>A0A7T0KFC7</accession>
<dbReference type="PROSITE" id="PS00893">
    <property type="entry name" value="NUDIX_BOX"/>
    <property type="match status" value="1"/>
</dbReference>
<dbReference type="AlphaFoldDB" id="A0A7T0KFC7"/>
<dbReference type="Proteomes" id="UP000594681">
    <property type="component" value="Chromosome"/>
</dbReference>
<dbReference type="InterPro" id="IPR020084">
    <property type="entry name" value="NUDIX_hydrolase_CS"/>
</dbReference>
<evidence type="ECO:0000256" key="3">
    <source>
        <dbReference type="ARBA" id="ARBA00022801"/>
    </source>
</evidence>
<evidence type="ECO:0000313" key="7">
    <source>
        <dbReference type="EMBL" id="QPK78934.1"/>
    </source>
</evidence>
<dbReference type="RefSeq" id="WP_165007272.1">
    <property type="nucleotide sequence ID" value="NZ_CP064954.1"/>
</dbReference>
<feature type="compositionally biased region" description="Gly residues" evidence="5">
    <location>
        <begin position="1"/>
        <end position="17"/>
    </location>
</feature>
<dbReference type="SUPFAM" id="SSF55811">
    <property type="entry name" value="Nudix"/>
    <property type="match status" value="1"/>
</dbReference>
<dbReference type="Gene3D" id="3.90.79.10">
    <property type="entry name" value="Nucleoside Triphosphate Pyrophosphohydrolase"/>
    <property type="match status" value="1"/>
</dbReference>
<evidence type="ECO:0000256" key="5">
    <source>
        <dbReference type="SAM" id="MobiDB-lite"/>
    </source>
</evidence>
<evidence type="ECO:0000256" key="2">
    <source>
        <dbReference type="ARBA" id="ARBA00005582"/>
    </source>
</evidence>
<evidence type="ECO:0000313" key="8">
    <source>
        <dbReference type="Proteomes" id="UP000594681"/>
    </source>
</evidence>
<keyword evidence="8" id="KW-1185">Reference proteome</keyword>
<dbReference type="InterPro" id="IPR015797">
    <property type="entry name" value="NUDIX_hydrolase-like_dom_sf"/>
</dbReference>
<evidence type="ECO:0000256" key="4">
    <source>
        <dbReference type="RuleBase" id="RU003476"/>
    </source>
</evidence>
<dbReference type="Pfam" id="PF00293">
    <property type="entry name" value="NUDIX"/>
    <property type="match status" value="1"/>
</dbReference>
<proteinExistence type="inferred from homology"/>
<protein>
    <submittedName>
        <fullName evidence="7">NUDIX hydrolase</fullName>
    </submittedName>
</protein>
<dbReference type="InterPro" id="IPR000086">
    <property type="entry name" value="NUDIX_hydrolase_dom"/>
</dbReference>
<dbReference type="PRINTS" id="PR00502">
    <property type="entry name" value="NUDIXFAMILY"/>
</dbReference>